<protein>
    <recommendedName>
        <fullName evidence="5">DEPP1 autophagy regulator</fullName>
    </recommendedName>
</protein>
<proteinExistence type="predicted"/>
<dbReference type="GeneTree" id="ENSGT00940000177371"/>
<evidence type="ECO:0000313" key="3">
    <source>
        <dbReference type="Ensembl" id="ENSGMOP00000027762.1"/>
    </source>
</evidence>
<dbReference type="Proteomes" id="UP000694546">
    <property type="component" value="Chromosome 15"/>
</dbReference>
<accession>A0A8C5A6S0</accession>
<feature type="region of interest" description="Disordered" evidence="1">
    <location>
        <begin position="17"/>
        <end position="36"/>
    </location>
</feature>
<evidence type="ECO:0008006" key="5">
    <source>
        <dbReference type="Google" id="ProtNLM"/>
    </source>
</evidence>
<dbReference type="AlphaFoldDB" id="A0A8C5A6S0"/>
<evidence type="ECO:0000256" key="2">
    <source>
        <dbReference type="SAM" id="SignalP"/>
    </source>
</evidence>
<reference evidence="3" key="1">
    <citation type="submission" date="2025-08" db="UniProtKB">
        <authorList>
            <consortium name="Ensembl"/>
        </authorList>
    </citation>
    <scope>IDENTIFICATION</scope>
</reference>
<dbReference type="Ensembl" id="ENSGMOT00000073491.1">
    <property type="protein sequence ID" value="ENSGMOP00000027762.1"/>
    <property type="gene ID" value="ENSGMOG00000022985.1"/>
</dbReference>
<reference evidence="3" key="2">
    <citation type="submission" date="2025-09" db="UniProtKB">
        <authorList>
            <consortium name="Ensembl"/>
        </authorList>
    </citation>
    <scope>IDENTIFICATION</scope>
</reference>
<dbReference type="InterPro" id="IPR020133">
    <property type="entry name" value="DEPP"/>
</dbReference>
<name>A0A8C5A6S0_GADMO</name>
<dbReference type="Pfam" id="PF15343">
    <property type="entry name" value="DEPP"/>
    <property type="match status" value="1"/>
</dbReference>
<evidence type="ECO:0000256" key="1">
    <source>
        <dbReference type="SAM" id="MobiDB-lite"/>
    </source>
</evidence>
<sequence length="122" mass="13357">MSTELLWSLLLPTITETLEDPASPPLPTPASPTPDDYMASIQALARPLEALNPGPSRLQRAARPRLFSKAQTKHSGAALLPRGSPRSSRAGGERLALRTVEERDCRGRDPVDWLYGQAQMRT</sequence>
<feature type="region of interest" description="Disordered" evidence="1">
    <location>
        <begin position="48"/>
        <end position="95"/>
    </location>
</feature>
<feature type="chain" id="PRO_5033983248" description="DEPP1 autophagy regulator" evidence="2">
    <location>
        <begin position="18"/>
        <end position="122"/>
    </location>
</feature>
<feature type="signal peptide" evidence="2">
    <location>
        <begin position="1"/>
        <end position="17"/>
    </location>
</feature>
<keyword evidence="2" id="KW-0732">Signal</keyword>
<evidence type="ECO:0000313" key="4">
    <source>
        <dbReference type="Proteomes" id="UP000694546"/>
    </source>
</evidence>
<organism evidence="3 4">
    <name type="scientific">Gadus morhua</name>
    <name type="common">Atlantic cod</name>
    <dbReference type="NCBI Taxonomy" id="8049"/>
    <lineage>
        <taxon>Eukaryota</taxon>
        <taxon>Metazoa</taxon>
        <taxon>Chordata</taxon>
        <taxon>Craniata</taxon>
        <taxon>Vertebrata</taxon>
        <taxon>Euteleostomi</taxon>
        <taxon>Actinopterygii</taxon>
        <taxon>Neopterygii</taxon>
        <taxon>Teleostei</taxon>
        <taxon>Neoteleostei</taxon>
        <taxon>Acanthomorphata</taxon>
        <taxon>Zeiogadaria</taxon>
        <taxon>Gadariae</taxon>
        <taxon>Gadiformes</taxon>
        <taxon>Gadoidei</taxon>
        <taxon>Gadidae</taxon>
        <taxon>Gadus</taxon>
    </lineage>
</organism>
<keyword evidence="4" id="KW-1185">Reference proteome</keyword>
<feature type="compositionally biased region" description="Pro residues" evidence="1">
    <location>
        <begin position="22"/>
        <end position="32"/>
    </location>
</feature>